<evidence type="ECO:0000256" key="1">
    <source>
        <dbReference type="SAM" id="MobiDB-lite"/>
    </source>
</evidence>
<keyword evidence="4" id="KW-1185">Reference proteome</keyword>
<protein>
    <recommendedName>
        <fullName evidence="2">DUF7607 domain-containing protein</fullName>
    </recommendedName>
</protein>
<reference evidence="3" key="1">
    <citation type="submission" date="2023-02" db="EMBL/GenBank/DDBJ databases">
        <authorList>
            <person name="Palmer J.M."/>
        </authorList>
    </citation>
    <scope>NUCLEOTIDE SEQUENCE</scope>
    <source>
        <strain evidence="3">FW57</strain>
    </source>
</reference>
<sequence length="514" mass="58227">MADDDQSDPFLWDEDRVVRELCTPNRTWKAPPEKRLPDPAVLEARLRDCGVDGESFLTYEDEFGFEQLWGYLGVKKLPHQLSLKDAISQFRRRSQKYAEWKTQQLTDSQLYGQEQDALAIKSESTRLAHLEYAARVSPPLASITPNADGPAALSSALSPSTDLGSPALPQAARDLGPEQEAEGPPSKKRRVAPTNISNAPTGNSAYAVIATQADGLFHDTAETMLQAGNSGFLGTGILRVDQVLDSRDVQVEDPAQDEFGWVQYNVPVGRRLQVSAKMKRFLRSVRVGTFNPDTDREDDSRGSDDEEYDRESVDSETWREYQQEEEELLAMKARKEAAKERLLTKEQITDVVRNAIQELEARWVAEKKPKQDLRAWRTWQDARRNPNRLDLIISVKRQLGLLKDRIALFSRDLICQSWLVNENVHRTASDILEASVFEKKRQDWLIDILESPRQPPKPAALPRLTPKRAKPSSLDVDEEDLTSDSDDLDAFIEYDDIAAPLVNDEMERSTLLTR</sequence>
<dbReference type="Proteomes" id="UP001197093">
    <property type="component" value="Unassembled WGS sequence"/>
</dbReference>
<evidence type="ECO:0000259" key="2">
    <source>
        <dbReference type="Pfam" id="PF24580"/>
    </source>
</evidence>
<dbReference type="AlphaFoldDB" id="A0AAD4F0B1"/>
<gene>
    <name evidence="3" type="ORF">NEMBOFW57_000547</name>
</gene>
<dbReference type="Pfam" id="PF24580">
    <property type="entry name" value="DUF7607"/>
    <property type="match status" value="1"/>
</dbReference>
<dbReference type="EMBL" id="JAHCVI010000001">
    <property type="protein sequence ID" value="KAG7290544.1"/>
    <property type="molecule type" value="Genomic_DNA"/>
</dbReference>
<proteinExistence type="predicted"/>
<name>A0AAD4F0B1_9PEZI</name>
<evidence type="ECO:0000313" key="4">
    <source>
        <dbReference type="Proteomes" id="UP001197093"/>
    </source>
</evidence>
<dbReference type="InterPro" id="IPR056026">
    <property type="entry name" value="DUF7607"/>
</dbReference>
<feature type="region of interest" description="Disordered" evidence="1">
    <location>
        <begin position="453"/>
        <end position="482"/>
    </location>
</feature>
<evidence type="ECO:0000313" key="3">
    <source>
        <dbReference type="EMBL" id="KAG7290544.1"/>
    </source>
</evidence>
<organism evidence="3 4">
    <name type="scientific">Staphylotrichum longicolle</name>
    <dbReference type="NCBI Taxonomy" id="669026"/>
    <lineage>
        <taxon>Eukaryota</taxon>
        <taxon>Fungi</taxon>
        <taxon>Dikarya</taxon>
        <taxon>Ascomycota</taxon>
        <taxon>Pezizomycotina</taxon>
        <taxon>Sordariomycetes</taxon>
        <taxon>Sordariomycetidae</taxon>
        <taxon>Sordariales</taxon>
        <taxon>Chaetomiaceae</taxon>
        <taxon>Staphylotrichum</taxon>
    </lineage>
</organism>
<accession>A0AAD4F0B1</accession>
<feature type="region of interest" description="Disordered" evidence="1">
    <location>
        <begin position="150"/>
        <end position="202"/>
    </location>
</feature>
<comment type="caution">
    <text evidence="3">The sequence shown here is derived from an EMBL/GenBank/DDBJ whole genome shotgun (WGS) entry which is preliminary data.</text>
</comment>
<feature type="domain" description="DUF7607" evidence="2">
    <location>
        <begin position="345"/>
        <end position="455"/>
    </location>
</feature>
<feature type="compositionally biased region" description="Low complexity" evidence="1">
    <location>
        <begin position="150"/>
        <end position="160"/>
    </location>
</feature>
<feature type="region of interest" description="Disordered" evidence="1">
    <location>
        <begin position="289"/>
        <end position="316"/>
    </location>
</feature>